<dbReference type="AlphaFoldDB" id="A0A7S4F3I4"/>
<dbReference type="EMBL" id="HBIZ01035801">
    <property type="protein sequence ID" value="CAE0770190.1"/>
    <property type="molecule type" value="Transcribed_RNA"/>
</dbReference>
<protein>
    <submittedName>
        <fullName evidence="2">Uncharacterized protein</fullName>
    </submittedName>
</protein>
<evidence type="ECO:0000256" key="1">
    <source>
        <dbReference type="SAM" id="MobiDB-lite"/>
    </source>
</evidence>
<feature type="region of interest" description="Disordered" evidence="1">
    <location>
        <begin position="82"/>
        <end position="140"/>
    </location>
</feature>
<name>A0A7S4F3I4_CHRCT</name>
<accession>A0A7S4F3I4</accession>
<gene>
    <name evidence="2" type="ORF">PCAR00345_LOCUS22802</name>
</gene>
<proteinExistence type="predicted"/>
<reference evidence="2" key="1">
    <citation type="submission" date="2021-01" db="EMBL/GenBank/DDBJ databases">
        <authorList>
            <person name="Corre E."/>
            <person name="Pelletier E."/>
            <person name="Niang G."/>
            <person name="Scheremetjew M."/>
            <person name="Finn R."/>
            <person name="Kale V."/>
            <person name="Holt S."/>
            <person name="Cochrane G."/>
            <person name="Meng A."/>
            <person name="Brown T."/>
            <person name="Cohen L."/>
        </authorList>
    </citation>
    <scope>NUCLEOTIDE SEQUENCE</scope>
    <source>
        <strain evidence="2">CCMP645</strain>
    </source>
</reference>
<sequence length="140" mass="14364">MTSLTLFALDNLGSTVLFAILLLAQPTLPLFAHFATCATNVAASQFRVHRLQPSPSLSPPRDFKVVAAIDSLFISGILTLADEPSKPADMNGGADSSMEVAPGSPAPTGGAATGADSIDADADDRDSLLSESAINRLGPI</sequence>
<organism evidence="2">
    <name type="scientific">Chrysotila carterae</name>
    <name type="common">Marine alga</name>
    <name type="synonym">Syracosphaera carterae</name>
    <dbReference type="NCBI Taxonomy" id="13221"/>
    <lineage>
        <taxon>Eukaryota</taxon>
        <taxon>Haptista</taxon>
        <taxon>Haptophyta</taxon>
        <taxon>Prymnesiophyceae</taxon>
        <taxon>Isochrysidales</taxon>
        <taxon>Isochrysidaceae</taxon>
        <taxon>Chrysotila</taxon>
    </lineage>
</organism>
<feature type="compositionally biased region" description="Low complexity" evidence="1">
    <location>
        <begin position="101"/>
        <end position="117"/>
    </location>
</feature>
<evidence type="ECO:0000313" key="2">
    <source>
        <dbReference type="EMBL" id="CAE0770190.1"/>
    </source>
</evidence>